<reference evidence="2" key="1">
    <citation type="submission" date="2022-07" db="EMBL/GenBank/DDBJ databases">
        <title>Arcobacter roscoffensis sp. nov., a marine bacterium isolated from coastal seawater collected from Roscoff, France.</title>
        <authorList>
            <person name="Pascual J."/>
            <person name="Lepeaux C."/>
            <person name="Methner A."/>
            <person name="Overmann J."/>
        </authorList>
    </citation>
    <scope>NUCLEOTIDE SEQUENCE</scope>
    <source>
        <strain evidence="2">ARW1-2F2</strain>
    </source>
</reference>
<dbReference type="InterPro" id="IPR010466">
    <property type="entry name" value="DUF1058"/>
</dbReference>
<feature type="coiled-coil region" evidence="1">
    <location>
        <begin position="93"/>
        <end position="120"/>
    </location>
</feature>
<accession>A0ABY5E2M4</accession>
<name>A0ABY5E2M4_9BACT</name>
<organism evidence="2 3">
    <name type="scientific">Arcobacter roscoffensis</name>
    <dbReference type="NCBI Taxonomy" id="2961520"/>
    <lineage>
        <taxon>Bacteria</taxon>
        <taxon>Pseudomonadati</taxon>
        <taxon>Campylobacterota</taxon>
        <taxon>Epsilonproteobacteria</taxon>
        <taxon>Campylobacterales</taxon>
        <taxon>Arcobacteraceae</taxon>
        <taxon>Arcobacter</taxon>
    </lineage>
</organism>
<dbReference type="EMBL" id="CP100595">
    <property type="protein sequence ID" value="UTJ05757.1"/>
    <property type="molecule type" value="Genomic_DNA"/>
</dbReference>
<sequence>MKKIILSLFVCSSLFAQEVQEESRVVKTSELELLLFKVGFQSLLTDVDITKDKSIQNEENIKDLKDKVKIIMDEVYKDKRLLVEKDSNLTVDKSIKTKEISELREEIELLKSEIRSLKTRKIIKEKSTNLVINKAIINTNNSNVREKPNYNSKIMYNLNKDVLVELKSCNKYDWCEIKVNNKSGFIAKFLLNL</sequence>
<protein>
    <submittedName>
        <fullName evidence="2">SH3 domain-containing protein</fullName>
    </submittedName>
</protein>
<evidence type="ECO:0000256" key="1">
    <source>
        <dbReference type="SAM" id="Coils"/>
    </source>
</evidence>
<keyword evidence="1" id="KW-0175">Coiled coil</keyword>
<dbReference type="Proteomes" id="UP001060012">
    <property type="component" value="Chromosome"/>
</dbReference>
<keyword evidence="3" id="KW-1185">Reference proteome</keyword>
<dbReference type="RefSeq" id="WP_254575938.1">
    <property type="nucleotide sequence ID" value="NZ_CP100595.1"/>
</dbReference>
<gene>
    <name evidence="2" type="ORF">NJU99_10895</name>
</gene>
<evidence type="ECO:0000313" key="2">
    <source>
        <dbReference type="EMBL" id="UTJ05757.1"/>
    </source>
</evidence>
<dbReference type="Gene3D" id="2.30.30.40">
    <property type="entry name" value="SH3 Domains"/>
    <property type="match status" value="1"/>
</dbReference>
<dbReference type="Pfam" id="PF06347">
    <property type="entry name" value="SH3_4"/>
    <property type="match status" value="1"/>
</dbReference>
<proteinExistence type="predicted"/>
<evidence type="ECO:0000313" key="3">
    <source>
        <dbReference type="Proteomes" id="UP001060012"/>
    </source>
</evidence>